<dbReference type="RefSeq" id="WP_146951130.1">
    <property type="nucleotide sequence ID" value="NZ_BAABBJ010000005.1"/>
</dbReference>
<organism evidence="2 3">
    <name type="scientific">Cellulomonas soli</name>
    <dbReference type="NCBI Taxonomy" id="931535"/>
    <lineage>
        <taxon>Bacteria</taxon>
        <taxon>Bacillati</taxon>
        <taxon>Actinomycetota</taxon>
        <taxon>Actinomycetes</taxon>
        <taxon>Micrococcales</taxon>
        <taxon>Cellulomonadaceae</taxon>
        <taxon>Cellulomonas</taxon>
    </lineage>
</organism>
<comment type="caution">
    <text evidence="2">The sequence shown here is derived from an EMBL/GenBank/DDBJ whole genome shotgun (WGS) entry which is preliminary data.</text>
</comment>
<evidence type="ECO:0008006" key="4">
    <source>
        <dbReference type="Google" id="ProtNLM"/>
    </source>
</evidence>
<reference evidence="2 3" key="1">
    <citation type="submission" date="2019-07" db="EMBL/GenBank/DDBJ databases">
        <title>Whole genome shotgun sequence of Cellulomonas soli NBRC 109434.</title>
        <authorList>
            <person name="Hosoyama A."/>
            <person name="Uohara A."/>
            <person name="Ohji S."/>
            <person name="Ichikawa N."/>
        </authorList>
    </citation>
    <scope>NUCLEOTIDE SEQUENCE [LARGE SCALE GENOMIC DNA]</scope>
    <source>
        <strain evidence="2 3">NBRC 109434</strain>
    </source>
</reference>
<protein>
    <recommendedName>
        <fullName evidence="4">Glycosyltransferase RgtA/B/C/D-like domain-containing protein</fullName>
    </recommendedName>
</protein>
<dbReference type="OrthoDB" id="9767863at2"/>
<dbReference type="Proteomes" id="UP000321798">
    <property type="component" value="Unassembled WGS sequence"/>
</dbReference>
<gene>
    <name evidence="2" type="ORF">CSO01_00470</name>
</gene>
<evidence type="ECO:0000313" key="3">
    <source>
        <dbReference type="Proteomes" id="UP000321798"/>
    </source>
</evidence>
<accession>A0A512P877</accession>
<dbReference type="EMBL" id="BKAL01000001">
    <property type="protein sequence ID" value="GEP67332.1"/>
    <property type="molecule type" value="Genomic_DNA"/>
</dbReference>
<feature type="transmembrane region" description="Helical" evidence="1">
    <location>
        <begin position="212"/>
        <end position="240"/>
    </location>
</feature>
<feature type="transmembrane region" description="Helical" evidence="1">
    <location>
        <begin position="252"/>
        <end position="276"/>
    </location>
</feature>
<keyword evidence="1" id="KW-1133">Transmembrane helix</keyword>
<sequence>MAEDLNDTAPASGTARASAAFDAITRWCRRFGLLVESVSVVALSSVFFVIGFGPIGRLRFPLAGGDLIPAYVVGRMWADGSPFGDASVGFPFGMDLRYFPTADLTQNVLVGVFGAATKDAFLATNLLFAVSFPLTALAMLWVVRLCGLRGPVAVFAAVGLTLIPYHWLRIGHIFLGTMYSAVLAVALALLVGTGEVRRRLRSPHRGWHALALLGAAFVVGASGVYYACFGIMLIAVAAVYDTFRSGRARSLLVGLLPALLVVASLGLALFPAWWFVREHPALAGVAERFPFESVSYSGALAFVILPAPLSQVPGMDAVNEFVRSAYVQAGATTQSGVIWYADAGSLFTVAAILVALGGALHAVRRRAAGRPATPPAETATGTAAIPVALGLVGTLLTVVVLFFVPWGLNFLFAMTVSPQLRAWDRLVPVIFTLVVAAASVAWRRWRIARGRFAPWVVLVVGLGFLLMDSVLPYRSQFYAWTDAGAGALATGKAYTDQLEAAIPGECAVLQLPYVAYPEAPPVENLSAYEHLWLPLADPQKEWSFGAMKGTVDSAWLEQLGNDLDAQAVQELAAGGFCAVHVDRRGYTEDDYASLMANLRGLLGAPVATGHDGDWSAFRLPSAGDTPEDVAIELDALSDTSQLFWAPARIRPTGVPSAIPESDAFSTWWTLPGEASFDVTAIDPAADFTGVSMEVVASTCSARTVTVTLDDGTNESSTTVQLAAGQSEPVALELPSPTTRATLAVEFTGEACVPDGAELASSVTVRDPLATW</sequence>
<feature type="transmembrane region" description="Helical" evidence="1">
    <location>
        <begin position="452"/>
        <end position="471"/>
    </location>
</feature>
<feature type="transmembrane region" description="Helical" evidence="1">
    <location>
        <begin position="31"/>
        <end position="52"/>
    </location>
</feature>
<feature type="transmembrane region" description="Helical" evidence="1">
    <location>
        <begin position="288"/>
        <end position="309"/>
    </location>
</feature>
<feature type="transmembrane region" description="Helical" evidence="1">
    <location>
        <begin position="173"/>
        <end position="191"/>
    </location>
</feature>
<proteinExistence type="predicted"/>
<dbReference type="AlphaFoldDB" id="A0A512P877"/>
<evidence type="ECO:0000313" key="2">
    <source>
        <dbReference type="EMBL" id="GEP67332.1"/>
    </source>
</evidence>
<feature type="transmembrane region" description="Helical" evidence="1">
    <location>
        <begin position="150"/>
        <end position="167"/>
    </location>
</feature>
<evidence type="ECO:0000256" key="1">
    <source>
        <dbReference type="SAM" id="Phobius"/>
    </source>
</evidence>
<name>A0A512P877_9CELL</name>
<keyword evidence="1" id="KW-0472">Membrane</keyword>
<feature type="transmembrane region" description="Helical" evidence="1">
    <location>
        <begin position="120"/>
        <end position="143"/>
    </location>
</feature>
<keyword evidence="3" id="KW-1185">Reference proteome</keyword>
<feature type="transmembrane region" description="Helical" evidence="1">
    <location>
        <begin position="383"/>
        <end position="406"/>
    </location>
</feature>
<feature type="transmembrane region" description="Helical" evidence="1">
    <location>
        <begin position="343"/>
        <end position="363"/>
    </location>
</feature>
<feature type="transmembrane region" description="Helical" evidence="1">
    <location>
        <begin position="426"/>
        <end position="445"/>
    </location>
</feature>
<keyword evidence="1" id="KW-0812">Transmembrane</keyword>